<dbReference type="EC" id="2.7.13.3" evidence="3"/>
<dbReference type="CDD" id="cd00156">
    <property type="entry name" value="REC"/>
    <property type="match status" value="1"/>
</dbReference>
<evidence type="ECO:0000256" key="13">
    <source>
        <dbReference type="SAM" id="Phobius"/>
    </source>
</evidence>
<dbReference type="InterPro" id="IPR035965">
    <property type="entry name" value="PAS-like_dom_sf"/>
</dbReference>
<keyword evidence="6" id="KW-0808">Transferase</keyword>
<proteinExistence type="predicted"/>
<dbReference type="RefSeq" id="WP_109562540.1">
    <property type="nucleotide sequence ID" value="NZ_QGDJ01000001.1"/>
</dbReference>
<dbReference type="GO" id="GO:0071555">
    <property type="term" value="P:cell wall organization"/>
    <property type="evidence" value="ECO:0007669"/>
    <property type="project" value="InterPro"/>
</dbReference>
<evidence type="ECO:0000313" key="18">
    <source>
        <dbReference type="Proteomes" id="UP000245839"/>
    </source>
</evidence>
<feature type="domain" description="Response regulatory" evidence="15">
    <location>
        <begin position="581"/>
        <end position="687"/>
    </location>
</feature>
<dbReference type="GO" id="GO:0000155">
    <property type="term" value="F:phosphorelay sensor kinase activity"/>
    <property type="evidence" value="ECO:0007669"/>
    <property type="project" value="InterPro"/>
</dbReference>
<gene>
    <name evidence="16" type="ORF">BCF38_101343</name>
    <name evidence="17" type="ORF">SAMN05421539_101343</name>
</gene>
<evidence type="ECO:0000256" key="12">
    <source>
        <dbReference type="PROSITE-ProRule" id="PRU00169"/>
    </source>
</evidence>
<dbReference type="FunFam" id="3.30.565.10:FF:000006">
    <property type="entry name" value="Sensor histidine kinase WalK"/>
    <property type="match status" value="1"/>
</dbReference>
<evidence type="ECO:0000256" key="8">
    <source>
        <dbReference type="ARBA" id="ARBA00022777"/>
    </source>
</evidence>
<keyword evidence="9 13" id="KW-1133">Transmembrane helix</keyword>
<sequence length="700" mass="74488">MIEQLMTMIESASVMLLPVLLLSEIRRHFDGQPVLRDVCLGFVFAVIGTIVISNSVELLPGIRTDPRAAVIVLAFLFGGPIGGLLTVSTLIAMRVSQGGAGVVPGLSFMVGVSVAALAYTLWRRRGDRGPPSLRTVVMGAGIAGLVPPAILVFLTALPLPIFLTSTALSTPTNVLAVILVGALLIRDRERETAIRRQLDKQAQINAIAENAPAVIFQARADTEGAPRLTYVSAAAGRILGLAPSGLLQAQPPFAVLLCAEDAARLAGQFDPTAQTGESWSLELSYRHPTGPRWMRIAAGLRRNELGCPIWDGTVTDITEQRLAEETKDNFISVISHELRTPLTSIRGALGLLLASPADALPPAKARMLRIASQNAERLVRLVNEILDTQKIRAGGMTYDIAAQPLRPIILSAIAAIRDYAPEKNLDIPFENDAGEAQAEIDAHRLSLVLQNLLSNAIKFAPPDSDIVVRSEVLGESLHVSVSDRGPGIPEEFQDYVFDRFRQAQAAHDRGAGGTGLGLSIAKSFVTAMGGRIWFQTDPATGTTFTIAFPLAAGERALATPGAEEVATSGGDAPPGSRDLPLLLYVEDDDSLQQVVRERAEGRARVVSATTLAQARTIHARSPADIILLDLDLPDGTGAGLIDELADSVPVVVFTAYELDPAVARRVAGVLVKSRVPEEEVIEEVLNLLAEIGPAPDRSAA</sequence>
<evidence type="ECO:0000256" key="11">
    <source>
        <dbReference type="ARBA" id="ARBA00023136"/>
    </source>
</evidence>
<dbReference type="FunFam" id="1.10.287.130:FF:000001">
    <property type="entry name" value="Two-component sensor histidine kinase"/>
    <property type="match status" value="1"/>
</dbReference>
<dbReference type="Gene3D" id="3.40.50.2300">
    <property type="match status" value="1"/>
</dbReference>
<comment type="subcellular location">
    <subcellularLocation>
        <location evidence="2">Cell membrane</location>
        <topology evidence="2">Multi-pass membrane protein</topology>
    </subcellularLocation>
</comment>
<accession>A0A2Y9BVZ8</accession>
<dbReference type="Pfam" id="PF02518">
    <property type="entry name" value="HATPase_c"/>
    <property type="match status" value="1"/>
</dbReference>
<keyword evidence="8" id="KW-0418">Kinase</keyword>
<evidence type="ECO:0000256" key="3">
    <source>
        <dbReference type="ARBA" id="ARBA00012438"/>
    </source>
</evidence>
<dbReference type="InterPro" id="IPR036890">
    <property type="entry name" value="HATPase_C_sf"/>
</dbReference>
<dbReference type="GO" id="GO:0005886">
    <property type="term" value="C:plasma membrane"/>
    <property type="evidence" value="ECO:0007669"/>
    <property type="project" value="UniProtKB-SubCell"/>
</dbReference>
<dbReference type="CDD" id="cd00082">
    <property type="entry name" value="HisKA"/>
    <property type="match status" value="1"/>
</dbReference>
<dbReference type="InterPro" id="IPR001789">
    <property type="entry name" value="Sig_transdc_resp-reg_receiver"/>
</dbReference>
<feature type="transmembrane region" description="Helical" evidence="13">
    <location>
        <begin position="133"/>
        <end position="155"/>
    </location>
</feature>
<evidence type="ECO:0000259" key="15">
    <source>
        <dbReference type="PROSITE" id="PS50110"/>
    </source>
</evidence>
<evidence type="ECO:0000313" key="16">
    <source>
        <dbReference type="EMBL" id="PWJ21934.1"/>
    </source>
</evidence>
<evidence type="ECO:0000256" key="6">
    <source>
        <dbReference type="ARBA" id="ARBA00022679"/>
    </source>
</evidence>
<evidence type="ECO:0000256" key="1">
    <source>
        <dbReference type="ARBA" id="ARBA00000085"/>
    </source>
</evidence>
<dbReference type="SUPFAM" id="SSF47384">
    <property type="entry name" value="Homodimeric domain of signal transducing histidine kinase"/>
    <property type="match status" value="1"/>
</dbReference>
<dbReference type="PROSITE" id="PS50109">
    <property type="entry name" value="HIS_KIN"/>
    <property type="match status" value="1"/>
</dbReference>
<dbReference type="Gene3D" id="1.10.287.130">
    <property type="match status" value="1"/>
</dbReference>
<dbReference type="SMART" id="SM00388">
    <property type="entry name" value="HisKA"/>
    <property type="match status" value="1"/>
</dbReference>
<dbReference type="PROSITE" id="PS50110">
    <property type="entry name" value="RESPONSE_REGULATORY"/>
    <property type="match status" value="1"/>
</dbReference>
<dbReference type="Proteomes" id="UP000251571">
    <property type="component" value="Unassembled WGS sequence"/>
</dbReference>
<dbReference type="InterPro" id="IPR011620">
    <property type="entry name" value="Sig_transdc_His_kinase_LytS_TM"/>
</dbReference>
<dbReference type="PANTHER" id="PTHR43547:SF2">
    <property type="entry name" value="HYBRID SIGNAL TRANSDUCTION HISTIDINE KINASE C"/>
    <property type="match status" value="1"/>
</dbReference>
<dbReference type="PANTHER" id="PTHR43547">
    <property type="entry name" value="TWO-COMPONENT HISTIDINE KINASE"/>
    <property type="match status" value="1"/>
</dbReference>
<dbReference type="InterPro" id="IPR000014">
    <property type="entry name" value="PAS"/>
</dbReference>
<keyword evidence="5 12" id="KW-0597">Phosphoprotein</keyword>
<dbReference type="InterPro" id="IPR005467">
    <property type="entry name" value="His_kinase_dom"/>
</dbReference>
<dbReference type="Proteomes" id="UP000245839">
    <property type="component" value="Unassembled WGS sequence"/>
</dbReference>
<evidence type="ECO:0000256" key="5">
    <source>
        <dbReference type="ARBA" id="ARBA00022553"/>
    </source>
</evidence>
<feature type="transmembrane region" description="Helical" evidence="13">
    <location>
        <begin position="99"/>
        <end position="121"/>
    </location>
</feature>
<dbReference type="SUPFAM" id="SSF55874">
    <property type="entry name" value="ATPase domain of HSP90 chaperone/DNA topoisomerase II/histidine kinase"/>
    <property type="match status" value="1"/>
</dbReference>
<dbReference type="Gene3D" id="3.30.565.10">
    <property type="entry name" value="Histidine kinase-like ATPase, C-terminal domain"/>
    <property type="match status" value="1"/>
</dbReference>
<reference evidence="16 18" key="2">
    <citation type="submission" date="2018-03" db="EMBL/GenBank/DDBJ databases">
        <title>Genomic Encyclopedia of Archaeal and Bacterial Type Strains, Phase II (KMG-II): from individual species to whole genera.</title>
        <authorList>
            <person name="Goeker M."/>
        </authorList>
    </citation>
    <scope>NUCLEOTIDE SEQUENCE [LARGE SCALE GENOMIC DNA]</scope>
    <source>
        <strain evidence="16 18">DSM 25227</strain>
    </source>
</reference>
<keyword evidence="18" id="KW-1185">Reference proteome</keyword>
<dbReference type="SMART" id="SM00448">
    <property type="entry name" value="REC"/>
    <property type="match status" value="1"/>
</dbReference>
<evidence type="ECO:0000256" key="4">
    <source>
        <dbReference type="ARBA" id="ARBA00022475"/>
    </source>
</evidence>
<dbReference type="OrthoDB" id="9795133at2"/>
<dbReference type="SUPFAM" id="SSF52172">
    <property type="entry name" value="CheY-like"/>
    <property type="match status" value="1"/>
</dbReference>
<keyword evidence="10" id="KW-0902">Two-component regulatory system</keyword>
<reference evidence="17 19" key="1">
    <citation type="submission" date="2016-10" db="EMBL/GenBank/DDBJ databases">
        <authorList>
            <person name="Cai Z."/>
        </authorList>
    </citation>
    <scope>NUCLEOTIDE SEQUENCE [LARGE SCALE GENOMIC DNA]</scope>
    <source>
        <strain evidence="17 19">DSM 25227</strain>
    </source>
</reference>
<dbReference type="Pfam" id="PF07694">
    <property type="entry name" value="5TM-5TMR_LYT"/>
    <property type="match status" value="1"/>
</dbReference>
<feature type="modified residue" description="4-aspartylphosphate" evidence="12">
    <location>
        <position position="629"/>
    </location>
</feature>
<keyword evidence="11 13" id="KW-0472">Membrane</keyword>
<dbReference type="CDD" id="cd00075">
    <property type="entry name" value="HATPase"/>
    <property type="match status" value="1"/>
</dbReference>
<comment type="catalytic activity">
    <reaction evidence="1">
        <text>ATP + protein L-histidine = ADP + protein N-phospho-L-histidine.</text>
        <dbReference type="EC" id="2.7.13.3"/>
    </reaction>
</comment>
<dbReference type="InterPro" id="IPR003661">
    <property type="entry name" value="HisK_dim/P_dom"/>
</dbReference>
<dbReference type="Pfam" id="PF00512">
    <property type="entry name" value="HisKA"/>
    <property type="match status" value="1"/>
</dbReference>
<dbReference type="InterPro" id="IPR003594">
    <property type="entry name" value="HATPase_dom"/>
</dbReference>
<dbReference type="InterPro" id="IPR004358">
    <property type="entry name" value="Sig_transdc_His_kin-like_C"/>
</dbReference>
<dbReference type="EMBL" id="UETC01000001">
    <property type="protein sequence ID" value="SSA38212.1"/>
    <property type="molecule type" value="Genomic_DNA"/>
</dbReference>
<dbReference type="PRINTS" id="PR00344">
    <property type="entry name" value="BCTRLSENSOR"/>
</dbReference>
<keyword evidence="7 13" id="KW-0812">Transmembrane</keyword>
<dbReference type="SMART" id="SM00387">
    <property type="entry name" value="HATPase_c"/>
    <property type="match status" value="1"/>
</dbReference>
<organism evidence="17 19">
    <name type="scientific">Jannaschia seohaensis</name>
    <dbReference type="NCBI Taxonomy" id="475081"/>
    <lineage>
        <taxon>Bacteria</taxon>
        <taxon>Pseudomonadati</taxon>
        <taxon>Pseudomonadota</taxon>
        <taxon>Alphaproteobacteria</taxon>
        <taxon>Rhodobacterales</taxon>
        <taxon>Roseobacteraceae</taxon>
        <taxon>Jannaschia</taxon>
    </lineage>
</organism>
<dbReference type="Gene3D" id="3.30.450.20">
    <property type="entry name" value="PAS domain"/>
    <property type="match status" value="1"/>
</dbReference>
<keyword evidence="4" id="KW-1003">Cell membrane</keyword>
<protein>
    <recommendedName>
        <fullName evidence="3">histidine kinase</fullName>
        <ecNumber evidence="3">2.7.13.3</ecNumber>
    </recommendedName>
</protein>
<dbReference type="EMBL" id="QGDJ01000001">
    <property type="protein sequence ID" value="PWJ21934.1"/>
    <property type="molecule type" value="Genomic_DNA"/>
</dbReference>
<evidence type="ECO:0000256" key="9">
    <source>
        <dbReference type="ARBA" id="ARBA00022989"/>
    </source>
</evidence>
<evidence type="ECO:0000256" key="10">
    <source>
        <dbReference type="ARBA" id="ARBA00023012"/>
    </source>
</evidence>
<evidence type="ECO:0000256" key="2">
    <source>
        <dbReference type="ARBA" id="ARBA00004651"/>
    </source>
</evidence>
<feature type="transmembrane region" description="Helical" evidence="13">
    <location>
        <begin position="37"/>
        <end position="56"/>
    </location>
</feature>
<evidence type="ECO:0000313" key="17">
    <source>
        <dbReference type="EMBL" id="SSA38212.1"/>
    </source>
</evidence>
<dbReference type="AlphaFoldDB" id="A0A2Y9BVZ8"/>
<dbReference type="SUPFAM" id="SSF55785">
    <property type="entry name" value="PYP-like sensor domain (PAS domain)"/>
    <property type="match status" value="1"/>
</dbReference>
<evidence type="ECO:0000256" key="7">
    <source>
        <dbReference type="ARBA" id="ARBA00022692"/>
    </source>
</evidence>
<dbReference type="Pfam" id="PF00072">
    <property type="entry name" value="Response_reg"/>
    <property type="match status" value="1"/>
</dbReference>
<feature type="domain" description="Histidine kinase" evidence="14">
    <location>
        <begin position="333"/>
        <end position="552"/>
    </location>
</feature>
<dbReference type="InterPro" id="IPR036097">
    <property type="entry name" value="HisK_dim/P_sf"/>
</dbReference>
<name>A0A2Y9BVZ8_9RHOB</name>
<dbReference type="InterPro" id="IPR011006">
    <property type="entry name" value="CheY-like_superfamily"/>
</dbReference>
<evidence type="ECO:0000313" key="19">
    <source>
        <dbReference type="Proteomes" id="UP000251571"/>
    </source>
</evidence>
<feature type="transmembrane region" description="Helical" evidence="13">
    <location>
        <begin position="68"/>
        <end position="93"/>
    </location>
</feature>
<evidence type="ECO:0000259" key="14">
    <source>
        <dbReference type="PROSITE" id="PS50109"/>
    </source>
</evidence>
<dbReference type="CDD" id="cd00130">
    <property type="entry name" value="PAS"/>
    <property type="match status" value="1"/>
</dbReference>